<dbReference type="SMART" id="SM00906">
    <property type="entry name" value="Fungal_trans"/>
    <property type="match status" value="1"/>
</dbReference>
<dbReference type="PANTHER" id="PTHR47840:SF1">
    <property type="entry name" value="ZN(II)2CYS6 TRANSCRIPTION FACTOR (EUROFUNG)"/>
    <property type="match status" value="1"/>
</dbReference>
<dbReference type="Gene3D" id="4.10.240.10">
    <property type="entry name" value="Zn(2)-C6 fungal-type DNA-binding domain"/>
    <property type="match status" value="1"/>
</dbReference>
<dbReference type="InterPro" id="IPR001138">
    <property type="entry name" value="Zn2Cys6_DnaBD"/>
</dbReference>
<dbReference type="GO" id="GO:0000981">
    <property type="term" value="F:DNA-binding transcription factor activity, RNA polymerase II-specific"/>
    <property type="evidence" value="ECO:0007669"/>
    <property type="project" value="InterPro"/>
</dbReference>
<dbReference type="InterPro" id="IPR036864">
    <property type="entry name" value="Zn2-C6_fun-type_DNA-bd_sf"/>
</dbReference>
<dbReference type="GeneID" id="19276015"/>
<evidence type="ECO:0000313" key="7">
    <source>
        <dbReference type="EMBL" id="ETS77128.1"/>
    </source>
</evidence>
<dbReference type="SMART" id="SM00066">
    <property type="entry name" value="GAL4"/>
    <property type="match status" value="1"/>
</dbReference>
<evidence type="ECO:0000256" key="3">
    <source>
        <dbReference type="ARBA" id="ARBA00023163"/>
    </source>
</evidence>
<name>W3WTD8_PESFW</name>
<proteinExistence type="predicted"/>
<feature type="region of interest" description="Disordered" evidence="5">
    <location>
        <begin position="1"/>
        <end position="29"/>
    </location>
</feature>
<dbReference type="OrthoDB" id="5392779at2759"/>
<accession>W3WTD8</accession>
<dbReference type="eggNOG" id="ENOG502SJ8Q">
    <property type="taxonomic scope" value="Eukaryota"/>
</dbReference>
<keyword evidence="1" id="KW-0479">Metal-binding</keyword>
<dbReference type="KEGG" id="pfy:PFICI_11002"/>
<dbReference type="HOGENOM" id="CLU_004804_0_2_1"/>
<dbReference type="STRING" id="1229662.W3WTD8"/>
<organism evidence="7 8">
    <name type="scientific">Pestalotiopsis fici (strain W106-1 / CGMCC3.15140)</name>
    <dbReference type="NCBI Taxonomy" id="1229662"/>
    <lineage>
        <taxon>Eukaryota</taxon>
        <taxon>Fungi</taxon>
        <taxon>Dikarya</taxon>
        <taxon>Ascomycota</taxon>
        <taxon>Pezizomycotina</taxon>
        <taxon>Sordariomycetes</taxon>
        <taxon>Xylariomycetidae</taxon>
        <taxon>Amphisphaeriales</taxon>
        <taxon>Sporocadaceae</taxon>
        <taxon>Pestalotiopsis</taxon>
    </lineage>
</organism>
<evidence type="ECO:0000256" key="1">
    <source>
        <dbReference type="ARBA" id="ARBA00022723"/>
    </source>
</evidence>
<evidence type="ECO:0000256" key="4">
    <source>
        <dbReference type="ARBA" id="ARBA00023242"/>
    </source>
</evidence>
<dbReference type="EMBL" id="KI912116">
    <property type="protein sequence ID" value="ETS77128.1"/>
    <property type="molecule type" value="Genomic_DNA"/>
</dbReference>
<dbReference type="OMA" id="PAQWWIM"/>
<feature type="domain" description="Zn(2)-C6 fungal-type" evidence="6">
    <location>
        <begin position="37"/>
        <end position="68"/>
    </location>
</feature>
<dbReference type="Proteomes" id="UP000030651">
    <property type="component" value="Unassembled WGS sequence"/>
</dbReference>
<dbReference type="CDD" id="cd12148">
    <property type="entry name" value="fungal_TF_MHR"/>
    <property type="match status" value="1"/>
</dbReference>
<sequence>MAEEANPQPDASSPLAAAAAAPARPQSRRKLRKGTLSCWECKRRKVRCAFASPAATVCNGCQRRGTTCLGQEFPDQPDPSPPHTESLRDMGLRMSRMESLIERLTARLDGEQPRTDDSPKVASNASREVASDAAQRVLACSPRSSSVTRDVVMGASVQTLNPSRASQSLYEATDERESTSISRWPLPSTTASDAVLSVDQSEHDINKHSQIFDALREAWPSHHDIEIIVGVPHGISGLIHGVVDKPFSSFGAQDPPSPRDVLQLPPPGSHPIVVAHKLLCLGSFLQCIPSSSLPSLASLSTSRVNIMTRAVETAVRLVVSDDDLVDMVEGIECIMIYSLYENNAGNLRRAWMLLRRATALAQMMGLDRGRGNCIDTGRRVNPEQMWLRLVQSDHYLSLMLGLPPAAMVEGGGLGNPATLECCTSMERMERLEAVASTRILRRNATDLGDLDATQEIDELLRQASDCMPAQWWLLPNFASSPKDEVKVFRETIRITTQFTHYTLLLHLHLPYVLCSSPDQRCEQNKITAATAAREVLVRYLTIRGSDPTSFYCRGIDFIAFIACTVLTLAHIVAHCPPATQNEHNLPHNRNGVTVFAYLKHQRLGDRGMMEQVLESMDRLVESNGDRIASKIAVVLRPLLVIEADAACGRRYQTRSSLGVKEESPECAGNVTDDDASLHIYIPNTGAVDIERCCGHPYTSLSLLNSLDTTMPGPSNLHASETGLENAFQYSDEHGPQPSTYWAQSPTMDTAVATEDWTLQGVDSALFDNILNATPMAD</sequence>
<keyword evidence="4" id="KW-0539">Nucleus</keyword>
<evidence type="ECO:0000313" key="8">
    <source>
        <dbReference type="Proteomes" id="UP000030651"/>
    </source>
</evidence>
<dbReference type="CDD" id="cd00067">
    <property type="entry name" value="GAL4"/>
    <property type="match status" value="1"/>
</dbReference>
<dbReference type="Pfam" id="PF00172">
    <property type="entry name" value="Zn_clus"/>
    <property type="match status" value="1"/>
</dbReference>
<evidence type="ECO:0000256" key="2">
    <source>
        <dbReference type="ARBA" id="ARBA00023015"/>
    </source>
</evidence>
<dbReference type="GO" id="GO:0008270">
    <property type="term" value="F:zinc ion binding"/>
    <property type="evidence" value="ECO:0007669"/>
    <property type="project" value="InterPro"/>
</dbReference>
<keyword evidence="3" id="KW-0804">Transcription</keyword>
<gene>
    <name evidence="7" type="ORF">PFICI_11002</name>
</gene>
<keyword evidence="2" id="KW-0805">Transcription regulation</keyword>
<feature type="compositionally biased region" description="Low complexity" evidence="5">
    <location>
        <begin position="11"/>
        <end position="25"/>
    </location>
</feature>
<dbReference type="GO" id="GO:0006351">
    <property type="term" value="P:DNA-templated transcription"/>
    <property type="evidence" value="ECO:0007669"/>
    <property type="project" value="InterPro"/>
</dbReference>
<reference evidence="8" key="1">
    <citation type="journal article" date="2015" name="BMC Genomics">
        <title>Genomic and transcriptomic analysis of the endophytic fungus Pestalotiopsis fici reveals its lifestyle and high potential for synthesis of natural products.</title>
        <authorList>
            <person name="Wang X."/>
            <person name="Zhang X."/>
            <person name="Liu L."/>
            <person name="Xiang M."/>
            <person name="Wang W."/>
            <person name="Sun X."/>
            <person name="Che Y."/>
            <person name="Guo L."/>
            <person name="Liu G."/>
            <person name="Guo L."/>
            <person name="Wang C."/>
            <person name="Yin W.B."/>
            <person name="Stadler M."/>
            <person name="Zhang X."/>
            <person name="Liu X."/>
        </authorList>
    </citation>
    <scope>NUCLEOTIDE SEQUENCE [LARGE SCALE GENOMIC DNA]</scope>
    <source>
        <strain evidence="8">W106-1 / CGMCC3.15140</strain>
    </source>
</reference>
<evidence type="ECO:0000259" key="6">
    <source>
        <dbReference type="PROSITE" id="PS50048"/>
    </source>
</evidence>
<dbReference type="PROSITE" id="PS50048">
    <property type="entry name" value="ZN2_CY6_FUNGAL_2"/>
    <property type="match status" value="1"/>
</dbReference>
<dbReference type="InterPro" id="IPR007219">
    <property type="entry name" value="XnlR_reg_dom"/>
</dbReference>
<evidence type="ECO:0000256" key="5">
    <source>
        <dbReference type="SAM" id="MobiDB-lite"/>
    </source>
</evidence>
<keyword evidence="8" id="KW-1185">Reference proteome</keyword>
<dbReference type="GO" id="GO:0003677">
    <property type="term" value="F:DNA binding"/>
    <property type="evidence" value="ECO:0007669"/>
    <property type="project" value="InterPro"/>
</dbReference>
<dbReference type="InParanoid" id="W3WTD8"/>
<dbReference type="PROSITE" id="PS00463">
    <property type="entry name" value="ZN2_CY6_FUNGAL_1"/>
    <property type="match status" value="1"/>
</dbReference>
<protein>
    <recommendedName>
        <fullName evidence="6">Zn(2)-C6 fungal-type domain-containing protein</fullName>
    </recommendedName>
</protein>
<dbReference type="PANTHER" id="PTHR47840">
    <property type="entry name" value="ZN(II)2CYS6 TRANSCRIPTION FACTOR (EUROFUNG)-RELATED"/>
    <property type="match status" value="1"/>
</dbReference>
<dbReference type="SUPFAM" id="SSF57701">
    <property type="entry name" value="Zn2/Cys6 DNA-binding domain"/>
    <property type="match status" value="1"/>
</dbReference>
<dbReference type="AlphaFoldDB" id="W3WTD8"/>
<dbReference type="RefSeq" id="XP_007837774.1">
    <property type="nucleotide sequence ID" value="XM_007839583.1"/>
</dbReference>